<accession>A0A1Y5S4D4</accession>
<name>A0A1Y5S4D4_9RHOB</name>
<keyword evidence="2" id="KW-1185">Reference proteome</keyword>
<evidence type="ECO:0000313" key="2">
    <source>
        <dbReference type="Proteomes" id="UP000193623"/>
    </source>
</evidence>
<organism evidence="1 2">
    <name type="scientific">Pseudooctadecabacter jejudonensis</name>
    <dbReference type="NCBI Taxonomy" id="1391910"/>
    <lineage>
        <taxon>Bacteria</taxon>
        <taxon>Pseudomonadati</taxon>
        <taxon>Pseudomonadota</taxon>
        <taxon>Alphaproteobacteria</taxon>
        <taxon>Rhodobacterales</taxon>
        <taxon>Paracoccaceae</taxon>
        <taxon>Pseudooctadecabacter</taxon>
    </lineage>
</organism>
<gene>
    <name evidence="1" type="ORF">PSJ8397_01533</name>
</gene>
<dbReference type="AlphaFoldDB" id="A0A1Y5S4D4"/>
<dbReference type="EMBL" id="FWFT01000002">
    <property type="protein sequence ID" value="SLN32403.1"/>
    <property type="molecule type" value="Genomic_DNA"/>
</dbReference>
<evidence type="ECO:0000313" key="1">
    <source>
        <dbReference type="EMBL" id="SLN32403.1"/>
    </source>
</evidence>
<proteinExistence type="predicted"/>
<sequence length="42" mass="4726">MMMICDQVLRTAESKNSQNFCASGGHIFETAKRGDLPLRRVL</sequence>
<protein>
    <submittedName>
        <fullName evidence="1">Uncharacterized protein</fullName>
    </submittedName>
</protein>
<reference evidence="1 2" key="1">
    <citation type="submission" date="2017-03" db="EMBL/GenBank/DDBJ databases">
        <authorList>
            <person name="Afonso C.L."/>
            <person name="Miller P.J."/>
            <person name="Scott M.A."/>
            <person name="Spackman E."/>
            <person name="Goraichik I."/>
            <person name="Dimitrov K.M."/>
            <person name="Suarez D.L."/>
            <person name="Swayne D.E."/>
        </authorList>
    </citation>
    <scope>NUCLEOTIDE SEQUENCE [LARGE SCALE GENOMIC DNA]</scope>
    <source>
        <strain evidence="1 2">CECT 8397</strain>
    </source>
</reference>
<dbReference type="Proteomes" id="UP000193623">
    <property type="component" value="Unassembled WGS sequence"/>
</dbReference>